<protein>
    <recommendedName>
        <fullName evidence="11 12">Galactokinase</fullName>
        <ecNumber evidence="11 12">2.7.1.6</ecNumber>
    </recommendedName>
    <alternativeName>
        <fullName evidence="11">Galactose kinase</fullName>
    </alternativeName>
</protein>
<dbReference type="RefSeq" id="WP_344718742.1">
    <property type="nucleotide sequence ID" value="NZ_BAAAYG010000003.1"/>
</dbReference>
<dbReference type="Pfam" id="PF10509">
    <property type="entry name" value="GalKase_gal_bdg"/>
    <property type="match status" value="1"/>
</dbReference>
<dbReference type="PRINTS" id="PR00959">
    <property type="entry name" value="MEVGALKINASE"/>
</dbReference>
<comment type="catalytic activity">
    <reaction evidence="11">
        <text>alpha-D-galactose + ATP = alpha-D-galactose 1-phosphate + ADP + H(+)</text>
        <dbReference type="Rhea" id="RHEA:13553"/>
        <dbReference type="ChEBI" id="CHEBI:15378"/>
        <dbReference type="ChEBI" id="CHEBI:28061"/>
        <dbReference type="ChEBI" id="CHEBI:30616"/>
        <dbReference type="ChEBI" id="CHEBI:58336"/>
        <dbReference type="ChEBI" id="CHEBI:456216"/>
        <dbReference type="EC" id="2.7.1.6"/>
    </reaction>
</comment>
<keyword evidence="17" id="KW-1185">Reference proteome</keyword>
<dbReference type="InterPro" id="IPR022963">
    <property type="entry name" value="Galactokinase_bac"/>
</dbReference>
<dbReference type="InterPro" id="IPR006206">
    <property type="entry name" value="Mevalonate/galactokinase"/>
</dbReference>
<dbReference type="PIRSF" id="PIRSF000530">
    <property type="entry name" value="Galactokinase"/>
    <property type="match status" value="1"/>
</dbReference>
<dbReference type="HAMAP" id="MF_00246">
    <property type="entry name" value="Galactokinase"/>
    <property type="match status" value="1"/>
</dbReference>
<feature type="site" description="Transition state stabilizer" evidence="11">
    <location>
        <position position="44"/>
    </location>
</feature>
<dbReference type="InterPro" id="IPR020568">
    <property type="entry name" value="Ribosomal_Su5_D2-typ_SF"/>
</dbReference>
<feature type="domain" description="GHMP kinase C-terminal" evidence="14">
    <location>
        <begin position="312"/>
        <end position="391"/>
    </location>
</feature>
<feature type="binding site" evidence="11">
    <location>
        <position position="189"/>
    </location>
    <ligand>
        <name>Mg(2+)</name>
        <dbReference type="ChEBI" id="CHEBI:18420"/>
    </ligand>
</feature>
<evidence type="ECO:0000256" key="9">
    <source>
        <dbReference type="ARBA" id="ARBA00023144"/>
    </source>
</evidence>
<evidence type="ECO:0000256" key="7">
    <source>
        <dbReference type="ARBA" id="ARBA00022840"/>
    </source>
</evidence>
<keyword evidence="8 11" id="KW-0460">Magnesium</keyword>
<dbReference type="InterPro" id="IPR014721">
    <property type="entry name" value="Ribsml_uS5_D2-typ_fold_subgr"/>
</dbReference>
<evidence type="ECO:0000256" key="2">
    <source>
        <dbReference type="ARBA" id="ARBA00022490"/>
    </source>
</evidence>
<dbReference type="EMBL" id="BAAAYG010000003">
    <property type="protein sequence ID" value="GAA3282498.1"/>
    <property type="molecule type" value="Genomic_DNA"/>
</dbReference>
<dbReference type="PANTHER" id="PTHR10457:SF7">
    <property type="entry name" value="GALACTOKINASE-RELATED"/>
    <property type="match status" value="1"/>
</dbReference>
<dbReference type="PANTHER" id="PTHR10457">
    <property type="entry name" value="MEVALONATE KINASE/GALACTOKINASE"/>
    <property type="match status" value="1"/>
</dbReference>
<sequence>MSRTDDASRDEVARGDAERAASLDAAFRRVFAAEPAGVWAAPGRVNLIGEHTDYNDGFVMPFALPQSTYVAARRREDGQVRVHSLFAEETVEFAVETLRPGAVDGWAGYVAGMIWSLSTAADVGLPLQGPGGGAPVLGGVDLLIDSTVPHGAGLSSSAALECSVGLAVAELHGVSAEPLTLARLAQRAENDFVGMPCGLMDQMISMLGEPARAVLFDTRSLTPRPVSVGDPAEVEVLVVDTRAPHRLVDGEYAARRRQCEQAAAQLGVASLRALSDRDEPAEELLAGLDDELLRRRARHVLTENRRVLETVDLLAAGDVAAAGERVTASHRSLREDYEVTVPETDVAVEALLDAGVHGARITGGGFGGCVVALAPAGMLDRARSAVRDRYAAAGFGEPEVFAASPSAGARRVA</sequence>
<feature type="binding site" evidence="11">
    <location>
        <begin position="50"/>
        <end position="53"/>
    </location>
    <ligand>
        <name>substrate</name>
    </ligand>
</feature>
<evidence type="ECO:0000313" key="17">
    <source>
        <dbReference type="Proteomes" id="UP001501736"/>
    </source>
</evidence>
<dbReference type="Proteomes" id="UP001501736">
    <property type="component" value="Unassembled WGS sequence"/>
</dbReference>
<keyword evidence="10 11" id="KW-0119">Carbohydrate metabolism</keyword>
<evidence type="ECO:0000259" key="13">
    <source>
        <dbReference type="Pfam" id="PF00288"/>
    </source>
</evidence>
<feature type="binding site" evidence="11">
    <location>
        <position position="157"/>
    </location>
    <ligand>
        <name>Mg(2+)</name>
        <dbReference type="ChEBI" id="CHEBI:18420"/>
    </ligand>
</feature>
<comment type="function">
    <text evidence="11">Catalyzes the transfer of the gamma-phosphate of ATP to D-galactose to form alpha-D-galactose-1-phosphate (Gal-1-P).</text>
</comment>
<feature type="binding site" evidence="11">
    <location>
        <position position="84"/>
    </location>
    <ligand>
        <name>ATP</name>
        <dbReference type="ChEBI" id="CHEBI:30616"/>
    </ligand>
</feature>
<name>A0ABP6RC46_9MICC</name>
<feature type="active site" description="Proton acceptor" evidence="11">
    <location>
        <position position="201"/>
    </location>
</feature>
<dbReference type="Gene3D" id="3.30.70.890">
    <property type="entry name" value="GHMP kinase, C-terminal domain"/>
    <property type="match status" value="1"/>
</dbReference>
<evidence type="ECO:0000313" key="16">
    <source>
        <dbReference type="EMBL" id="GAA3282498.1"/>
    </source>
</evidence>
<feature type="binding site" evidence="11">
    <location>
        <begin position="151"/>
        <end position="157"/>
    </location>
    <ligand>
        <name>ATP</name>
        <dbReference type="ChEBI" id="CHEBI:30616"/>
    </ligand>
</feature>
<keyword evidence="4 11" id="KW-0479">Metal-binding</keyword>
<keyword evidence="3 11" id="KW-0808">Transferase</keyword>
<dbReference type="InterPro" id="IPR006204">
    <property type="entry name" value="GHMP_kinase_N_dom"/>
</dbReference>
<keyword evidence="2 11" id="KW-0963">Cytoplasm</keyword>
<comment type="subcellular location">
    <subcellularLocation>
        <location evidence="11">Cytoplasm</location>
    </subcellularLocation>
</comment>
<dbReference type="PRINTS" id="PR00473">
    <property type="entry name" value="GALCTOKINASE"/>
</dbReference>
<dbReference type="SUPFAM" id="SSF54211">
    <property type="entry name" value="Ribosomal protein S5 domain 2-like"/>
    <property type="match status" value="1"/>
</dbReference>
<evidence type="ECO:0000256" key="5">
    <source>
        <dbReference type="ARBA" id="ARBA00022741"/>
    </source>
</evidence>
<dbReference type="SUPFAM" id="SSF55060">
    <property type="entry name" value="GHMP Kinase, C-terminal domain"/>
    <property type="match status" value="1"/>
</dbReference>
<keyword evidence="5 11" id="KW-0547">Nucleotide-binding</keyword>
<evidence type="ECO:0000256" key="10">
    <source>
        <dbReference type="ARBA" id="ARBA00023277"/>
    </source>
</evidence>
<dbReference type="InterPro" id="IPR013750">
    <property type="entry name" value="GHMP_kinase_C_dom"/>
</dbReference>
<evidence type="ECO:0000256" key="11">
    <source>
        <dbReference type="HAMAP-Rule" id="MF_00246"/>
    </source>
</evidence>
<keyword evidence="6 11" id="KW-0418">Kinase</keyword>
<reference evidence="17" key="1">
    <citation type="journal article" date="2019" name="Int. J. Syst. Evol. Microbiol.">
        <title>The Global Catalogue of Microorganisms (GCM) 10K type strain sequencing project: providing services to taxonomists for standard genome sequencing and annotation.</title>
        <authorList>
            <consortium name="The Broad Institute Genomics Platform"/>
            <consortium name="The Broad Institute Genome Sequencing Center for Infectious Disease"/>
            <person name="Wu L."/>
            <person name="Ma J."/>
        </authorList>
    </citation>
    <scope>NUCLEOTIDE SEQUENCE [LARGE SCALE GENOMIC DNA]</scope>
    <source>
        <strain evidence="17">JCM 11483</strain>
    </source>
</reference>
<evidence type="ECO:0000259" key="14">
    <source>
        <dbReference type="Pfam" id="PF08544"/>
    </source>
</evidence>
<evidence type="ECO:0000256" key="8">
    <source>
        <dbReference type="ARBA" id="ARBA00022842"/>
    </source>
</evidence>
<keyword evidence="9 11" id="KW-0299">Galactose metabolism</keyword>
<dbReference type="InterPro" id="IPR019741">
    <property type="entry name" value="Galactokinase_CS"/>
</dbReference>
<dbReference type="InterPro" id="IPR000705">
    <property type="entry name" value="Galactokinase"/>
</dbReference>
<proteinExistence type="inferred from homology"/>
<dbReference type="Pfam" id="PF08544">
    <property type="entry name" value="GHMP_kinases_C"/>
    <property type="match status" value="1"/>
</dbReference>
<feature type="binding site" evidence="11">
    <location>
        <position position="252"/>
    </location>
    <ligand>
        <name>substrate</name>
    </ligand>
</feature>
<keyword evidence="7 11" id="KW-0067">ATP-binding</keyword>
<dbReference type="Gene3D" id="3.30.230.10">
    <property type="match status" value="1"/>
</dbReference>
<evidence type="ECO:0000256" key="3">
    <source>
        <dbReference type="ARBA" id="ARBA00022679"/>
    </source>
</evidence>
<dbReference type="EC" id="2.7.1.6" evidence="11 12"/>
<comment type="caution">
    <text evidence="16">The sequence shown here is derived from an EMBL/GenBank/DDBJ whole genome shotgun (WGS) entry which is preliminary data.</text>
</comment>
<dbReference type="PROSITE" id="PS00627">
    <property type="entry name" value="GHMP_KINASES_ATP"/>
    <property type="match status" value="1"/>
</dbReference>
<evidence type="ECO:0000256" key="4">
    <source>
        <dbReference type="ARBA" id="ARBA00022723"/>
    </source>
</evidence>
<feature type="domain" description="Galactokinase N-terminal" evidence="15">
    <location>
        <begin position="26"/>
        <end position="74"/>
    </location>
</feature>
<evidence type="ECO:0000256" key="1">
    <source>
        <dbReference type="ARBA" id="ARBA00006566"/>
    </source>
</evidence>
<organism evidence="16 17">
    <name type="scientific">Nesterenkonia halobia</name>
    <dbReference type="NCBI Taxonomy" id="37922"/>
    <lineage>
        <taxon>Bacteria</taxon>
        <taxon>Bacillati</taxon>
        <taxon>Actinomycetota</taxon>
        <taxon>Actinomycetes</taxon>
        <taxon>Micrococcales</taxon>
        <taxon>Micrococcaceae</taxon>
        <taxon>Nesterenkonia</taxon>
    </lineage>
</organism>
<dbReference type="Pfam" id="PF00288">
    <property type="entry name" value="GHMP_kinases_N"/>
    <property type="match status" value="1"/>
</dbReference>
<accession>A0ABP6RC46</accession>
<dbReference type="InterPro" id="IPR006203">
    <property type="entry name" value="GHMP_knse_ATP-bd_CS"/>
</dbReference>
<comment type="pathway">
    <text evidence="11">Carbohydrate metabolism; galactose metabolism.</text>
</comment>
<dbReference type="InterPro" id="IPR036554">
    <property type="entry name" value="GHMP_kinase_C_sf"/>
</dbReference>
<comment type="similarity">
    <text evidence="1 11">Belongs to the GHMP kinase family. GalK subfamily.</text>
</comment>
<dbReference type="PROSITE" id="PS00106">
    <property type="entry name" value="GALACTOKINASE"/>
    <property type="match status" value="1"/>
</dbReference>
<evidence type="ECO:0000256" key="6">
    <source>
        <dbReference type="ARBA" id="ARBA00022777"/>
    </source>
</evidence>
<dbReference type="InterPro" id="IPR019539">
    <property type="entry name" value="GalKase_N"/>
</dbReference>
<gene>
    <name evidence="16" type="primary">galK_2</name>
    <name evidence="11" type="synonym">galK</name>
    <name evidence="16" type="ORF">GCM10020260_09660</name>
</gene>
<evidence type="ECO:0000259" key="15">
    <source>
        <dbReference type="Pfam" id="PF10509"/>
    </source>
</evidence>
<evidence type="ECO:0000256" key="12">
    <source>
        <dbReference type="NCBIfam" id="TIGR00131"/>
    </source>
</evidence>
<feature type="domain" description="GHMP kinase N-terminal" evidence="13">
    <location>
        <begin position="138"/>
        <end position="208"/>
    </location>
</feature>
<dbReference type="NCBIfam" id="TIGR00131">
    <property type="entry name" value="gal_kin"/>
    <property type="match status" value="1"/>
</dbReference>